<proteinExistence type="predicted"/>
<dbReference type="CDD" id="cd19076">
    <property type="entry name" value="AKR_AKR13A_13D"/>
    <property type="match status" value="1"/>
</dbReference>
<reference evidence="5" key="1">
    <citation type="submission" date="2023-07" db="EMBL/GenBank/DDBJ databases">
        <title>30 novel species of actinomycetes from the DSMZ collection.</title>
        <authorList>
            <person name="Nouioui I."/>
        </authorList>
    </citation>
    <scope>NUCLEOTIDE SEQUENCE [LARGE SCALE GENOMIC DNA]</scope>
    <source>
        <strain evidence="5">DSM 41886</strain>
    </source>
</reference>
<dbReference type="RefSeq" id="WP_311619877.1">
    <property type="nucleotide sequence ID" value="NZ_JAVREV010000015.1"/>
</dbReference>
<keyword evidence="1 4" id="KW-0560">Oxidoreductase</keyword>
<organism evidence="4 5">
    <name type="scientific">Streptomyces johnsoniae</name>
    <dbReference type="NCBI Taxonomy" id="3075532"/>
    <lineage>
        <taxon>Bacteria</taxon>
        <taxon>Bacillati</taxon>
        <taxon>Actinomycetota</taxon>
        <taxon>Actinomycetes</taxon>
        <taxon>Kitasatosporales</taxon>
        <taxon>Streptomycetaceae</taxon>
        <taxon>Streptomyces</taxon>
    </lineage>
</organism>
<feature type="region of interest" description="Disordered" evidence="2">
    <location>
        <begin position="320"/>
        <end position="341"/>
    </location>
</feature>
<dbReference type="PANTHER" id="PTHR43625:SF77">
    <property type="entry name" value="ALDO-KETO REDUCTASE"/>
    <property type="match status" value="1"/>
</dbReference>
<dbReference type="EC" id="1.1.1.-" evidence="4"/>
<dbReference type="EMBL" id="JAVREV010000015">
    <property type="protein sequence ID" value="MDT0445692.1"/>
    <property type="molecule type" value="Genomic_DNA"/>
</dbReference>
<accession>A0ABU2S9N3</accession>
<dbReference type="InterPro" id="IPR050791">
    <property type="entry name" value="Aldo-Keto_reductase"/>
</dbReference>
<evidence type="ECO:0000259" key="3">
    <source>
        <dbReference type="Pfam" id="PF00248"/>
    </source>
</evidence>
<protein>
    <submittedName>
        <fullName evidence="4">Aldo/keto reductase</fullName>
        <ecNumber evidence="4">1.1.1.-</ecNumber>
    </submittedName>
</protein>
<dbReference type="Proteomes" id="UP001183615">
    <property type="component" value="Unassembled WGS sequence"/>
</dbReference>
<dbReference type="InterPro" id="IPR023210">
    <property type="entry name" value="NADP_OxRdtase_dom"/>
</dbReference>
<comment type="caution">
    <text evidence="4">The sequence shown here is derived from an EMBL/GenBank/DDBJ whole genome shotgun (WGS) entry which is preliminary data.</text>
</comment>
<evidence type="ECO:0000256" key="1">
    <source>
        <dbReference type="ARBA" id="ARBA00023002"/>
    </source>
</evidence>
<dbReference type="PANTHER" id="PTHR43625">
    <property type="entry name" value="AFLATOXIN B1 ALDEHYDE REDUCTASE"/>
    <property type="match status" value="1"/>
</dbReference>
<evidence type="ECO:0000256" key="2">
    <source>
        <dbReference type="SAM" id="MobiDB-lite"/>
    </source>
</evidence>
<sequence>MHTVALGPTGLEVSAIGLGCMSMSEFFGPADRQEALATLRLAVDQGVTFLDTSDMYGVGSANELLLGDFLRTSAARADVVVATKFGAVRDPHDGRLLGLRADPAYVAAACDASLRRLGTDHIDLYYLHHPDPKVPVEDTVGAMAALVAAGKVRHLGLSNVTAAQLRAGHLVHPVAAVQSEWSLFGRDAERDLVPACASLGIGFVPYSPLGRGFLTGQYSSAAHLTEDDFRRTIPRFNGENAAHNARLLAPLLRIAQARSATPAQIALAWLLARPAHHGGLPVVPIPGTKRRARLLENAGAAHIRLTAAENAALDPLAERVRGAGSPEPTPEQLRMLHPDRA</sequence>
<keyword evidence="5" id="KW-1185">Reference proteome</keyword>
<evidence type="ECO:0000313" key="5">
    <source>
        <dbReference type="Proteomes" id="UP001183615"/>
    </source>
</evidence>
<evidence type="ECO:0000313" key="4">
    <source>
        <dbReference type="EMBL" id="MDT0445692.1"/>
    </source>
</evidence>
<gene>
    <name evidence="4" type="ORF">RM779_24290</name>
</gene>
<dbReference type="SUPFAM" id="SSF51430">
    <property type="entry name" value="NAD(P)-linked oxidoreductase"/>
    <property type="match status" value="1"/>
</dbReference>
<name>A0ABU2S9N3_9ACTN</name>
<dbReference type="Pfam" id="PF00248">
    <property type="entry name" value="Aldo_ket_red"/>
    <property type="match status" value="1"/>
</dbReference>
<dbReference type="GO" id="GO:0016491">
    <property type="term" value="F:oxidoreductase activity"/>
    <property type="evidence" value="ECO:0007669"/>
    <property type="project" value="UniProtKB-KW"/>
</dbReference>
<dbReference type="Gene3D" id="3.20.20.100">
    <property type="entry name" value="NADP-dependent oxidoreductase domain"/>
    <property type="match status" value="1"/>
</dbReference>
<feature type="domain" description="NADP-dependent oxidoreductase" evidence="3">
    <location>
        <begin position="16"/>
        <end position="316"/>
    </location>
</feature>
<dbReference type="InterPro" id="IPR036812">
    <property type="entry name" value="NAD(P)_OxRdtase_dom_sf"/>
</dbReference>